<name>A0ABY1LHZ3_9MICO</name>
<comment type="subcellular location">
    <subcellularLocation>
        <location evidence="1">Cell membrane</location>
        <topology evidence="1">Multi-pass membrane protein</topology>
    </subcellularLocation>
</comment>
<reference evidence="8 9" key="1">
    <citation type="submission" date="2017-02" db="EMBL/GenBank/DDBJ databases">
        <authorList>
            <person name="Varghese N."/>
            <person name="Submissions S."/>
        </authorList>
    </citation>
    <scope>NUCLEOTIDE SEQUENCE [LARGE SCALE GENOMIC DNA]</scope>
    <source>
        <strain evidence="8 9">VKM Ac-1787</strain>
    </source>
</reference>
<evidence type="ECO:0000313" key="9">
    <source>
        <dbReference type="Proteomes" id="UP000190827"/>
    </source>
</evidence>
<dbReference type="PIRSF" id="PIRSF035875">
    <property type="entry name" value="RNase_BN"/>
    <property type="match status" value="1"/>
</dbReference>
<evidence type="ECO:0000256" key="1">
    <source>
        <dbReference type="ARBA" id="ARBA00004651"/>
    </source>
</evidence>
<feature type="transmembrane region" description="Helical" evidence="7">
    <location>
        <begin position="218"/>
        <end position="237"/>
    </location>
</feature>
<accession>A0ABY1LHZ3</accession>
<gene>
    <name evidence="8" type="ORF">SAMN06295973_0862</name>
</gene>
<keyword evidence="4 7" id="KW-1133">Transmembrane helix</keyword>
<keyword evidence="2" id="KW-1003">Cell membrane</keyword>
<keyword evidence="5 7" id="KW-0472">Membrane</keyword>
<evidence type="ECO:0000256" key="2">
    <source>
        <dbReference type="ARBA" id="ARBA00022475"/>
    </source>
</evidence>
<dbReference type="Proteomes" id="UP000190827">
    <property type="component" value="Unassembled WGS sequence"/>
</dbReference>
<dbReference type="NCBIfam" id="TIGR00765">
    <property type="entry name" value="yihY_not_rbn"/>
    <property type="match status" value="1"/>
</dbReference>
<keyword evidence="9" id="KW-1185">Reference proteome</keyword>
<evidence type="ECO:0000256" key="7">
    <source>
        <dbReference type="SAM" id="Phobius"/>
    </source>
</evidence>
<evidence type="ECO:0000313" key="8">
    <source>
        <dbReference type="EMBL" id="SKC43131.1"/>
    </source>
</evidence>
<feature type="transmembrane region" description="Helical" evidence="7">
    <location>
        <begin position="249"/>
        <end position="273"/>
    </location>
</feature>
<feature type="transmembrane region" description="Helical" evidence="7">
    <location>
        <begin position="175"/>
        <end position="198"/>
    </location>
</feature>
<evidence type="ECO:0000256" key="6">
    <source>
        <dbReference type="SAM" id="MobiDB-lite"/>
    </source>
</evidence>
<protein>
    <submittedName>
        <fullName evidence="8">Membrane protein</fullName>
    </submittedName>
</protein>
<evidence type="ECO:0000256" key="5">
    <source>
        <dbReference type="ARBA" id="ARBA00023136"/>
    </source>
</evidence>
<dbReference type="EMBL" id="FUZO01000001">
    <property type="protein sequence ID" value="SKC43131.1"/>
    <property type="molecule type" value="Genomic_DNA"/>
</dbReference>
<evidence type="ECO:0000256" key="3">
    <source>
        <dbReference type="ARBA" id="ARBA00022692"/>
    </source>
</evidence>
<sequence>MRTEGTVSESAKEDRLERSTPDDPRNRDADHAEETMNPQRVPVPWGYVLKRTLHSFTSNQCTDLAAGLTYFAILSLFPAVLALVSILGLFGQSRSGTDALLEIVGNLAPGDSLGFLTDAVNQFVESPAIGFALIAGIAGAVWSASGYVGGFGRALNRMYGVEEGRKIWSLRPTQLGVTLVVLLVISVIALALIVSGPVAQTIGQAVGLGETGLTVWSIAKWPVMAAALVFVIAVLYSATPNIKPEKFRWISIGALTALVILLIASVGFGFYIANFSNYDATYGSLAGIIIFLLWIWIANLALLFGAQLDIEIQRGRQLASGVAAEQELQLPLRSDAAIKALADRDAKDALEGRRVRRAADRAD</sequence>
<feature type="transmembrane region" description="Helical" evidence="7">
    <location>
        <begin position="285"/>
        <end position="306"/>
    </location>
</feature>
<feature type="region of interest" description="Disordered" evidence="6">
    <location>
        <begin position="1"/>
        <end position="37"/>
    </location>
</feature>
<dbReference type="InterPro" id="IPR017039">
    <property type="entry name" value="Virul_fac_BrkB"/>
</dbReference>
<proteinExistence type="predicted"/>
<comment type="caution">
    <text evidence="8">The sequence shown here is derived from an EMBL/GenBank/DDBJ whole genome shotgun (WGS) entry which is preliminary data.</text>
</comment>
<organism evidence="8 9">
    <name type="scientific">Plantibacter cousiniae</name>
    <name type="common">nom. nud.</name>
    <dbReference type="NCBI Taxonomy" id="199709"/>
    <lineage>
        <taxon>Bacteria</taxon>
        <taxon>Bacillati</taxon>
        <taxon>Actinomycetota</taxon>
        <taxon>Actinomycetes</taxon>
        <taxon>Micrococcales</taxon>
        <taxon>Microbacteriaceae</taxon>
        <taxon>Plantibacter</taxon>
    </lineage>
</organism>
<feature type="transmembrane region" description="Helical" evidence="7">
    <location>
        <begin position="68"/>
        <end position="90"/>
    </location>
</feature>
<keyword evidence="3 7" id="KW-0812">Transmembrane</keyword>
<dbReference type="PANTHER" id="PTHR30213:SF0">
    <property type="entry name" value="UPF0761 MEMBRANE PROTEIN YIHY"/>
    <property type="match status" value="1"/>
</dbReference>
<evidence type="ECO:0000256" key="4">
    <source>
        <dbReference type="ARBA" id="ARBA00022989"/>
    </source>
</evidence>
<dbReference type="PANTHER" id="PTHR30213">
    <property type="entry name" value="INNER MEMBRANE PROTEIN YHJD"/>
    <property type="match status" value="1"/>
</dbReference>
<feature type="transmembrane region" description="Helical" evidence="7">
    <location>
        <begin position="128"/>
        <end position="148"/>
    </location>
</feature>
<feature type="compositionally biased region" description="Basic and acidic residues" evidence="6">
    <location>
        <begin position="10"/>
        <end position="34"/>
    </location>
</feature>
<dbReference type="Pfam" id="PF03631">
    <property type="entry name" value="Virul_fac_BrkB"/>
    <property type="match status" value="1"/>
</dbReference>